<proteinExistence type="predicted"/>
<gene>
    <name evidence="2" type="ORF">LNINA_LOCUS6033</name>
</gene>
<dbReference type="Proteomes" id="UP001497472">
    <property type="component" value="Unassembled WGS sequence"/>
</dbReference>
<evidence type="ECO:0000313" key="3">
    <source>
        <dbReference type="Proteomes" id="UP001497472"/>
    </source>
</evidence>
<feature type="region of interest" description="Disordered" evidence="1">
    <location>
        <begin position="934"/>
        <end position="967"/>
    </location>
</feature>
<keyword evidence="3" id="KW-1185">Reference proteome</keyword>
<feature type="compositionally biased region" description="Low complexity" evidence="1">
    <location>
        <begin position="940"/>
        <end position="963"/>
    </location>
</feature>
<evidence type="ECO:0000313" key="2">
    <source>
        <dbReference type="EMBL" id="CAK1546463.1"/>
    </source>
</evidence>
<reference evidence="2 3" key="1">
    <citation type="submission" date="2023-11" db="EMBL/GenBank/DDBJ databases">
        <authorList>
            <person name="Okamura Y."/>
        </authorList>
    </citation>
    <scope>NUCLEOTIDE SEQUENCE [LARGE SCALE GENOMIC DNA]</scope>
</reference>
<comment type="caution">
    <text evidence="2">The sequence shown here is derived from an EMBL/GenBank/DDBJ whole genome shotgun (WGS) entry which is preliminary data.</text>
</comment>
<sequence>MDIEKKREWVLCPSKSFPGYFYYFNVLNGATFWRFNDLQFQKKNLDKDIPKVDTTHNYPEPSNPPKNDVQCLSSNINVDSTNECFPTSCRDNTAPSNISNVNSWTNRKDAQTNKISNKELPTFGNTNLYSSIPKPIATPNWVFGEVSSIGCRYDNSCNLTDPFANLYIDRGSVDNFKSYKKRNLQKNVSPSKKNKHTNYFLPCDLQSTKPNIDQRSLQINASGTNSLVLENDKNICIKIMIQGSTHKADTTQTQTSMTNVFRNANEHTNIFNDTKYQNSIFSTPKDILPCPRSNPIPSSNSSLESKILNSVPSTFKPSFQSAFKTNTYSNKWDPRTLNKWGFTHGPRCTNAKIHKAYSSKNNTDNFETVSMDIENSTIDNNIQGENVILQKTKEVPPKGYATTDTYDILPRYNEHRAIFNPLNRNVEKTRQNCQTVDKGKLEKCENFYRQKHSDTSERRTQNNKSIHAVNSGQTIRTFNVNQHFENGPTQEGGIKGHNILTDLENGFPKPSSVFNDNIDIAPKEGNNNAEKENNKRCGQFVCNAYNEIIVIEDKSVKYKDLEKSDLRFVLEAKKLNEKGQSKTPIENKIKKRVTFCLDQESDSEYDEREIHFKSGNNLYLNKYKLIEIKFKNDRIFKSVDYKPNGDGNKDQLYKSSDSSQRSEIDILNECRLKKTEPIKKSVPNLNAQNLNSERGQITQANEDYTIDNFLKTFDINNPEIEERVKLRFDEWVCCFVQIMQDFFEEVLQHESAATNPPGPWSFDEILSCIDDIFKGNVSIFVDKILEYYRTIIFRYHAARNNVNPNCVTKMIGSGLLFLEQFKIISPNYNTEASTKLSELLHCIYHPESESEFESLDIPTQTQDYGDSPTRPKMHRKREDILDYLKNHFETWRDCTIQDIEDNNTNVIRTFGRCLNSLIIDKNNNMSFQNGCVQNERRQLSSDSDSSSDSSTSDSSDSSSSSSSDGKEINEKDLPNVYGYIQYFLSYIYRVLNAFYMFVSESTHRVRQNSEDELLRSEVDEKLQYINYFIDNLKMIIDRESKGPDLKALLAKYEAALKDPQIVNYKSLVGECMEQAELFKKVLKIISKILNDSDSSVSTFREIKKF</sequence>
<organism evidence="2 3">
    <name type="scientific">Leptosia nina</name>
    <dbReference type="NCBI Taxonomy" id="320188"/>
    <lineage>
        <taxon>Eukaryota</taxon>
        <taxon>Metazoa</taxon>
        <taxon>Ecdysozoa</taxon>
        <taxon>Arthropoda</taxon>
        <taxon>Hexapoda</taxon>
        <taxon>Insecta</taxon>
        <taxon>Pterygota</taxon>
        <taxon>Neoptera</taxon>
        <taxon>Endopterygota</taxon>
        <taxon>Lepidoptera</taxon>
        <taxon>Glossata</taxon>
        <taxon>Ditrysia</taxon>
        <taxon>Papilionoidea</taxon>
        <taxon>Pieridae</taxon>
        <taxon>Pierinae</taxon>
        <taxon>Leptosia</taxon>
    </lineage>
</organism>
<accession>A0AAV1JD71</accession>
<dbReference type="EMBL" id="CAVLEF010000008">
    <property type="protein sequence ID" value="CAK1546463.1"/>
    <property type="molecule type" value="Genomic_DNA"/>
</dbReference>
<evidence type="ECO:0000256" key="1">
    <source>
        <dbReference type="SAM" id="MobiDB-lite"/>
    </source>
</evidence>
<name>A0AAV1JD71_9NEOP</name>
<protein>
    <submittedName>
        <fullName evidence="2">Uncharacterized protein</fullName>
    </submittedName>
</protein>
<dbReference type="AlphaFoldDB" id="A0AAV1JD71"/>